<dbReference type="Proteomes" id="UP000031419">
    <property type="component" value="Unassembled WGS sequence"/>
</dbReference>
<evidence type="ECO:0000313" key="2">
    <source>
        <dbReference type="EMBL" id="KEI45958.1"/>
    </source>
</evidence>
<dbReference type="InterPro" id="IPR043472">
    <property type="entry name" value="Macro_dom-like"/>
</dbReference>
<evidence type="ECO:0000259" key="1">
    <source>
        <dbReference type="PROSITE" id="PS51154"/>
    </source>
</evidence>
<feature type="domain" description="Macro" evidence="1">
    <location>
        <begin position="1"/>
        <end position="171"/>
    </location>
</feature>
<dbReference type="AlphaFoldDB" id="A0A073B1S4"/>
<comment type="caution">
    <text evidence="2">The sequence shown here is derived from an EMBL/GenBank/DDBJ whole genome shotgun (WGS) entry which is preliminary data.</text>
</comment>
<evidence type="ECO:0000313" key="3">
    <source>
        <dbReference type="Proteomes" id="UP000031419"/>
    </source>
</evidence>
<dbReference type="EMBL" id="JNVU01000004">
    <property type="protein sequence ID" value="KEI45958.1"/>
    <property type="molecule type" value="Genomic_DNA"/>
</dbReference>
<dbReference type="CDD" id="cd02908">
    <property type="entry name" value="Macro_OAADPr_deacetylase"/>
    <property type="match status" value="1"/>
</dbReference>
<name>A0A073B1S4_9PSEU</name>
<organism evidence="2 3">
    <name type="scientific">Saccharopolyspora rectivirgula</name>
    <dbReference type="NCBI Taxonomy" id="28042"/>
    <lineage>
        <taxon>Bacteria</taxon>
        <taxon>Bacillati</taxon>
        <taxon>Actinomycetota</taxon>
        <taxon>Actinomycetes</taxon>
        <taxon>Pseudonocardiales</taxon>
        <taxon>Pseudonocardiaceae</taxon>
        <taxon>Saccharopolyspora</taxon>
    </lineage>
</organism>
<dbReference type="PANTHER" id="PTHR11106:SF27">
    <property type="entry name" value="MACRO DOMAIN-CONTAINING PROTEIN"/>
    <property type="match status" value="1"/>
</dbReference>
<keyword evidence="3" id="KW-1185">Reference proteome</keyword>
<dbReference type="PANTHER" id="PTHR11106">
    <property type="entry name" value="GANGLIOSIDE INDUCED DIFFERENTIATION ASSOCIATED PROTEIN 2-RELATED"/>
    <property type="match status" value="1"/>
</dbReference>
<dbReference type="NCBIfam" id="NF001664">
    <property type="entry name" value="PRK00431.1-6"/>
    <property type="match status" value="1"/>
</dbReference>
<dbReference type="SMART" id="SM00506">
    <property type="entry name" value="A1pp"/>
    <property type="match status" value="1"/>
</dbReference>
<dbReference type="Gene3D" id="3.40.220.10">
    <property type="entry name" value="Leucine Aminopeptidase, subunit E, domain 1"/>
    <property type="match status" value="1"/>
</dbReference>
<dbReference type="RefSeq" id="WP_037342605.1">
    <property type="nucleotide sequence ID" value="NZ_JAJUIW010000029.1"/>
</dbReference>
<sequence length="174" mass="19061">MRVTLVKGDITAQEVDAVVNAANTTLLGGGGVDGAIHRRGGREILKECRELRERKYPNGLPTGQAVATTAGNLPARWVIHTPGPVYDPAEDSSELLASCYRESLRVADELGARTIAFPAISTGIYRYPLNEAAEIALRTVRDTRTQVQEVRFVLFDSRAYAAFDAAYRKLFQHA</sequence>
<protein>
    <recommendedName>
        <fullName evidence="1">Macro domain-containing protein</fullName>
    </recommendedName>
</protein>
<proteinExistence type="predicted"/>
<dbReference type="SUPFAM" id="SSF52949">
    <property type="entry name" value="Macro domain-like"/>
    <property type="match status" value="1"/>
</dbReference>
<dbReference type="Pfam" id="PF01661">
    <property type="entry name" value="Macro"/>
    <property type="match status" value="1"/>
</dbReference>
<dbReference type="OrthoDB" id="6194521at2"/>
<dbReference type="InterPro" id="IPR002589">
    <property type="entry name" value="Macro_dom"/>
</dbReference>
<accession>A0A073B1S4</accession>
<dbReference type="PROSITE" id="PS51154">
    <property type="entry name" value="MACRO"/>
    <property type="match status" value="1"/>
</dbReference>
<dbReference type="eggNOG" id="COG2110">
    <property type="taxonomic scope" value="Bacteria"/>
</dbReference>
<gene>
    <name evidence="2" type="ORF">GU90_00810</name>
</gene>
<reference evidence="2 3" key="1">
    <citation type="submission" date="2014-06" db="EMBL/GenBank/DDBJ databases">
        <title>Saccharopolyspora rectivirgula DSM-43113 Genome sequencing.</title>
        <authorList>
            <person name="Barrera C."/>
            <person name="Millon L."/>
            <person name="Rognon B."/>
            <person name="Zaugg C."/>
            <person name="Monod M."/>
        </authorList>
    </citation>
    <scope>NUCLEOTIDE SEQUENCE [LARGE SCALE GENOMIC DNA]</scope>
    <source>
        <strain evidence="2 3">DSM 43113</strain>
    </source>
</reference>
<dbReference type="STRING" id="28042.GU90_00810"/>